<dbReference type="PANTHER" id="PTHR12815:SF47">
    <property type="entry name" value="TRANSLOCATION AND ASSEMBLY MODULE SUBUNIT TAMA"/>
    <property type="match status" value="1"/>
</dbReference>
<dbReference type="STRING" id="463301.SAMN04487955_10188"/>
<name>A0A1I7EY75_9GAMM</name>
<dbReference type="GO" id="GO:0009279">
    <property type="term" value="C:cell outer membrane"/>
    <property type="evidence" value="ECO:0007669"/>
    <property type="project" value="UniProtKB-SubCell"/>
</dbReference>
<evidence type="ECO:0000256" key="8">
    <source>
        <dbReference type="ARBA" id="ARBA00023237"/>
    </source>
</evidence>
<comment type="subunit">
    <text evidence="10">Interacts with TamB to form the translocation and assembly module (TAM).</text>
</comment>
<evidence type="ECO:0000256" key="1">
    <source>
        <dbReference type="ARBA" id="ARBA00004442"/>
    </source>
</evidence>
<keyword evidence="8" id="KW-0998">Cell outer membrane</keyword>
<evidence type="ECO:0000259" key="12">
    <source>
        <dbReference type="Pfam" id="PF07244"/>
    </source>
</evidence>
<feature type="domain" description="Bacterial surface antigen (D15)" evidence="11">
    <location>
        <begin position="368"/>
        <end position="634"/>
    </location>
</feature>
<dbReference type="PANTHER" id="PTHR12815">
    <property type="entry name" value="SORTING AND ASSEMBLY MACHINERY SAMM50 PROTEIN FAMILY MEMBER"/>
    <property type="match status" value="1"/>
</dbReference>
<evidence type="ECO:0000313" key="15">
    <source>
        <dbReference type="Proteomes" id="UP000198693"/>
    </source>
</evidence>
<dbReference type="Pfam" id="PF07244">
    <property type="entry name" value="POTRA"/>
    <property type="match status" value="1"/>
</dbReference>
<keyword evidence="15" id="KW-1185">Reference proteome</keyword>
<dbReference type="Gene3D" id="2.40.160.50">
    <property type="entry name" value="membrane protein fhac: a member of the omp85/tpsb transporter family"/>
    <property type="match status" value="1"/>
</dbReference>
<dbReference type="Gene3D" id="3.10.20.310">
    <property type="entry name" value="membrane protein fhac"/>
    <property type="match status" value="3"/>
</dbReference>
<sequence>MGKRMIAGPARVRQALIRMCLGIGLLGTASSAWCLEARIEGVEGDVADNIRQYLDGLDATALSRSRIESGVQRRTREAMRVYGYYSPQIVHKLDENDPPDYVELAIEPGPRVTIETLEFRLEGDAADDPPFEQALDAFPLEIGDPLVHAPYDRLRGRLANLSLERGYFDWRFVDRRMEVRPYAESARLYLHLDSGPRYRFGDVTFAGSHIEEQRLRNLLPFAPGDPYLAGELASFNQRLGQTNWFNTITVRPRLEESASLVLPERESGFWNTLELEGDDARVSQDSRDTTTEPRLSEDALAAASSLNQPKRSTVPIDVRVTPADRHQFEIGLGYATDVGPRTRFSWEQPWINRYGHGLDHELFLSAPEQRFTGTYQMPLDDPLRDSYRFQYGFRNLDNEDTQSLQATIEAARRWEFDNDWVQTLFLRSTFEDFTQAGDEQQVLLVYPGISWSRTRTRNPTFPTWGDRQRLSFEVSDGLWGSGADFVRVTGETQWIRMVGNDNRFVGRAGLGTIETSEFNEIPPSLRFFTGGDRSVRGYSYESLAPRNEQGELLGGQQLLTASIEYQRRVTGDWWGATFVDTGDAFDDWGPTDLNTGAGLGVRWVSPVGPVRFDIAHPFDDDDSWRIHFAIGPEF</sequence>
<dbReference type="InterPro" id="IPR010827">
    <property type="entry name" value="BamA/TamA_POTRA"/>
</dbReference>
<keyword evidence="4" id="KW-1134">Transmembrane beta strand</keyword>
<gene>
    <name evidence="14" type="ORF">SAMN04487955_10188</name>
</gene>
<evidence type="ECO:0000256" key="9">
    <source>
        <dbReference type="ARBA" id="ARBA00033063"/>
    </source>
</evidence>
<comment type="subcellular location">
    <subcellularLocation>
        <location evidence="1">Cell outer membrane</location>
    </subcellularLocation>
</comment>
<reference evidence="15" key="1">
    <citation type="submission" date="2016-10" db="EMBL/GenBank/DDBJ databases">
        <authorList>
            <person name="Varghese N."/>
            <person name="Submissions S."/>
        </authorList>
    </citation>
    <scope>NUCLEOTIDE SEQUENCE [LARGE SCALE GENOMIC DNA]</scope>
    <source>
        <strain evidence="15">CGMCC 1.6981</strain>
    </source>
</reference>
<dbReference type="Pfam" id="PF01103">
    <property type="entry name" value="Omp85"/>
    <property type="match status" value="1"/>
</dbReference>
<keyword evidence="6" id="KW-0732">Signal</keyword>
<accession>A0A1I7EY75</accession>
<proteinExistence type="inferred from homology"/>
<evidence type="ECO:0000259" key="11">
    <source>
        <dbReference type="Pfam" id="PF01103"/>
    </source>
</evidence>
<evidence type="ECO:0000256" key="10">
    <source>
        <dbReference type="ARBA" id="ARBA00093548"/>
    </source>
</evidence>
<evidence type="ECO:0000256" key="4">
    <source>
        <dbReference type="ARBA" id="ARBA00022452"/>
    </source>
</evidence>
<comment type="similarity">
    <text evidence="2">Belongs to the TamA family.</text>
</comment>
<evidence type="ECO:0000256" key="2">
    <source>
        <dbReference type="ARBA" id="ARBA00010248"/>
    </source>
</evidence>
<dbReference type="Proteomes" id="UP000198693">
    <property type="component" value="Unassembled WGS sequence"/>
</dbReference>
<dbReference type="InterPro" id="IPR035243">
    <property type="entry name" value="TamA_POTRA_Dom_1"/>
</dbReference>
<dbReference type="Pfam" id="PF17243">
    <property type="entry name" value="POTRA_TamA_1"/>
    <property type="match status" value="1"/>
</dbReference>
<dbReference type="GO" id="GO:0009306">
    <property type="term" value="P:protein secretion"/>
    <property type="evidence" value="ECO:0007669"/>
    <property type="project" value="TreeGrafter"/>
</dbReference>
<evidence type="ECO:0000313" key="14">
    <source>
        <dbReference type="EMBL" id="SFU28871.1"/>
    </source>
</evidence>
<feature type="domain" description="TamA POTRA" evidence="13">
    <location>
        <begin position="38"/>
        <end position="108"/>
    </location>
</feature>
<organism evidence="14 15">
    <name type="scientific">Halomonas korlensis</name>
    <dbReference type="NCBI Taxonomy" id="463301"/>
    <lineage>
        <taxon>Bacteria</taxon>
        <taxon>Pseudomonadati</taxon>
        <taxon>Pseudomonadota</taxon>
        <taxon>Gammaproteobacteria</taxon>
        <taxon>Oceanospirillales</taxon>
        <taxon>Halomonadaceae</taxon>
        <taxon>Halomonas</taxon>
    </lineage>
</organism>
<dbReference type="AlphaFoldDB" id="A0A1I7EY75"/>
<dbReference type="RefSeq" id="WP_425431964.1">
    <property type="nucleotide sequence ID" value="NZ_FPBP01000001.1"/>
</dbReference>
<evidence type="ECO:0000256" key="6">
    <source>
        <dbReference type="ARBA" id="ARBA00022729"/>
    </source>
</evidence>
<keyword evidence="5" id="KW-0812">Transmembrane</keyword>
<evidence type="ECO:0000256" key="3">
    <source>
        <dbReference type="ARBA" id="ARBA00015419"/>
    </source>
</evidence>
<evidence type="ECO:0000259" key="13">
    <source>
        <dbReference type="Pfam" id="PF17243"/>
    </source>
</evidence>
<evidence type="ECO:0000256" key="5">
    <source>
        <dbReference type="ARBA" id="ARBA00022692"/>
    </source>
</evidence>
<evidence type="ECO:0000256" key="7">
    <source>
        <dbReference type="ARBA" id="ARBA00023136"/>
    </source>
</evidence>
<dbReference type="InterPro" id="IPR039910">
    <property type="entry name" value="D15-like"/>
</dbReference>
<dbReference type="EMBL" id="FPBP01000001">
    <property type="protein sequence ID" value="SFU28871.1"/>
    <property type="molecule type" value="Genomic_DNA"/>
</dbReference>
<feature type="domain" description="POTRA" evidence="12">
    <location>
        <begin position="198"/>
        <end position="252"/>
    </location>
</feature>
<dbReference type="GO" id="GO:0097347">
    <property type="term" value="C:TAM protein secretion complex"/>
    <property type="evidence" value="ECO:0007669"/>
    <property type="project" value="TreeGrafter"/>
</dbReference>
<keyword evidence="7" id="KW-0472">Membrane</keyword>
<dbReference type="InterPro" id="IPR000184">
    <property type="entry name" value="Bac_surfAg_D15"/>
</dbReference>
<protein>
    <recommendedName>
        <fullName evidence="3">Translocation and assembly module subunit TamA</fullName>
    </recommendedName>
    <alternativeName>
        <fullName evidence="9">Autotransporter assembly factor TamA</fullName>
    </alternativeName>
</protein>